<keyword evidence="2" id="KW-1185">Reference proteome</keyword>
<proteinExistence type="predicted"/>
<name>A0A974PB91_9BACL</name>
<dbReference type="RefSeq" id="WP_039835343.1">
    <property type="nucleotide sequence ID" value="NZ_CP068595.1"/>
</dbReference>
<evidence type="ECO:0000313" key="2">
    <source>
        <dbReference type="Proteomes" id="UP000595841"/>
    </source>
</evidence>
<dbReference type="KEGG" id="pson:JI735_27350"/>
<protein>
    <submittedName>
        <fullName evidence="1">Uncharacterized protein</fullName>
    </submittedName>
</protein>
<sequence>MAWQHQTKESSAMQGIVERIRNHLIRSINRLPVRIPGGWIVKRASFTAKAPLSGAFLLLSLKKVKPFPSSSANSVGAQNTVKARNNIGAQKALPFI</sequence>
<dbReference type="AlphaFoldDB" id="A0A974PB91"/>
<gene>
    <name evidence="1" type="ORF">JI735_27350</name>
</gene>
<dbReference type="EMBL" id="CP068595">
    <property type="protein sequence ID" value="QQZ60203.1"/>
    <property type="molecule type" value="Genomic_DNA"/>
</dbReference>
<evidence type="ECO:0000313" key="1">
    <source>
        <dbReference type="EMBL" id="QQZ60203.1"/>
    </source>
</evidence>
<reference evidence="1 2" key="1">
    <citation type="submission" date="2021-01" db="EMBL/GenBank/DDBJ databases">
        <title>Whole genome sequence of Paenibacillus sonchi LMG 24727 for comparative genomics.</title>
        <authorList>
            <person name="Lee G."/>
            <person name="Kim M.-J."/>
            <person name="Lim K."/>
            <person name="Shin J.-H."/>
        </authorList>
    </citation>
    <scope>NUCLEOTIDE SEQUENCE [LARGE SCALE GENOMIC DNA]</scope>
    <source>
        <strain evidence="1 2">LMG 24727</strain>
    </source>
</reference>
<accession>A0A974PB91</accession>
<dbReference type="Proteomes" id="UP000595841">
    <property type="component" value="Chromosome"/>
</dbReference>
<organism evidence="1 2">
    <name type="scientific">Paenibacillus sonchi</name>
    <dbReference type="NCBI Taxonomy" id="373687"/>
    <lineage>
        <taxon>Bacteria</taxon>
        <taxon>Bacillati</taxon>
        <taxon>Bacillota</taxon>
        <taxon>Bacilli</taxon>
        <taxon>Bacillales</taxon>
        <taxon>Paenibacillaceae</taxon>
        <taxon>Paenibacillus</taxon>
        <taxon>Paenibacillus sonchi group</taxon>
    </lineage>
</organism>